<evidence type="ECO:0000256" key="3">
    <source>
        <dbReference type="ARBA" id="ARBA00022679"/>
    </source>
</evidence>
<dbReference type="SUPFAM" id="SSF52833">
    <property type="entry name" value="Thioredoxin-like"/>
    <property type="match status" value="1"/>
</dbReference>
<keyword evidence="7" id="KW-1185">Reference proteome</keyword>
<dbReference type="GO" id="GO:0043295">
    <property type="term" value="F:glutathione binding"/>
    <property type="evidence" value="ECO:0007669"/>
    <property type="project" value="TreeGrafter"/>
</dbReference>
<dbReference type="RefSeq" id="XP_010910894.1">
    <property type="nucleotide sequence ID" value="XM_010912592.3"/>
</dbReference>
<dbReference type="GO" id="GO:0005737">
    <property type="term" value="C:cytoplasm"/>
    <property type="evidence" value="ECO:0007669"/>
    <property type="project" value="TreeGrafter"/>
</dbReference>
<dbReference type="FunCoup" id="A0A6I9QKG3">
    <property type="interactions" value="948"/>
</dbReference>
<dbReference type="SFLD" id="SFLDG00358">
    <property type="entry name" value="Main_(cytGST)"/>
    <property type="match status" value="1"/>
</dbReference>
<evidence type="ECO:0000313" key="8">
    <source>
        <dbReference type="RefSeq" id="XP_010910894.1"/>
    </source>
</evidence>
<evidence type="ECO:0000313" key="7">
    <source>
        <dbReference type="Proteomes" id="UP000504607"/>
    </source>
</evidence>
<dbReference type="Pfam" id="PF02798">
    <property type="entry name" value="GST_N"/>
    <property type="match status" value="1"/>
</dbReference>
<comment type="similarity">
    <text evidence="1">Belongs to the GST superfamily. Phi family.</text>
</comment>
<feature type="domain" description="GST C-terminal" evidence="6">
    <location>
        <begin position="92"/>
        <end position="219"/>
    </location>
</feature>
<evidence type="ECO:0000259" key="5">
    <source>
        <dbReference type="PROSITE" id="PS50404"/>
    </source>
</evidence>
<dbReference type="GO" id="GO:0004364">
    <property type="term" value="F:glutathione transferase activity"/>
    <property type="evidence" value="ECO:0007669"/>
    <property type="project" value="UniProtKB-EC"/>
</dbReference>
<organism evidence="7 8">
    <name type="scientific">Elaeis guineensis var. tenera</name>
    <name type="common">Oil palm</name>
    <dbReference type="NCBI Taxonomy" id="51953"/>
    <lineage>
        <taxon>Eukaryota</taxon>
        <taxon>Viridiplantae</taxon>
        <taxon>Streptophyta</taxon>
        <taxon>Embryophyta</taxon>
        <taxon>Tracheophyta</taxon>
        <taxon>Spermatophyta</taxon>
        <taxon>Magnoliopsida</taxon>
        <taxon>Liliopsida</taxon>
        <taxon>Arecaceae</taxon>
        <taxon>Arecoideae</taxon>
        <taxon>Cocoseae</taxon>
        <taxon>Elaeidinae</taxon>
        <taxon>Elaeis</taxon>
    </lineage>
</organism>
<dbReference type="InterPro" id="IPR004046">
    <property type="entry name" value="GST_C"/>
</dbReference>
<feature type="domain" description="GST N-terminal" evidence="5">
    <location>
        <begin position="2"/>
        <end position="84"/>
    </location>
</feature>
<gene>
    <name evidence="8" type="primary">LOC105036869</name>
</gene>
<dbReference type="PROSITE" id="PS50405">
    <property type="entry name" value="GST_CTER"/>
    <property type="match status" value="1"/>
</dbReference>
<dbReference type="PANTHER" id="PTHR43900">
    <property type="entry name" value="GLUTATHIONE S-TRANSFERASE RHO"/>
    <property type="match status" value="1"/>
</dbReference>
<dbReference type="Pfam" id="PF00043">
    <property type="entry name" value="GST_C"/>
    <property type="match status" value="1"/>
</dbReference>
<protein>
    <recommendedName>
        <fullName evidence="2">glutathione transferase</fullName>
        <ecNumber evidence="2">2.5.1.18</ecNumber>
    </recommendedName>
</protein>
<dbReference type="Proteomes" id="UP000504607">
    <property type="component" value="Unplaced"/>
</dbReference>
<dbReference type="InterPro" id="IPR040079">
    <property type="entry name" value="Glutathione_S-Trfase"/>
</dbReference>
<dbReference type="CDD" id="cd03187">
    <property type="entry name" value="GST_C_Phi"/>
    <property type="match status" value="1"/>
</dbReference>
<dbReference type="Gene3D" id="1.20.1050.10">
    <property type="match status" value="1"/>
</dbReference>
<evidence type="ECO:0000256" key="2">
    <source>
        <dbReference type="ARBA" id="ARBA00012452"/>
    </source>
</evidence>
<dbReference type="SUPFAM" id="SSF47616">
    <property type="entry name" value="GST C-terminal domain-like"/>
    <property type="match status" value="1"/>
</dbReference>
<evidence type="ECO:0000256" key="4">
    <source>
        <dbReference type="ARBA" id="ARBA00047960"/>
    </source>
</evidence>
<dbReference type="KEGG" id="egu:105036869"/>
<dbReference type="GO" id="GO:0009635">
    <property type="term" value="P:response to herbicide"/>
    <property type="evidence" value="ECO:0007669"/>
    <property type="project" value="UniProtKB-ARBA"/>
</dbReference>
<evidence type="ECO:0000259" key="6">
    <source>
        <dbReference type="PROSITE" id="PS50405"/>
    </source>
</evidence>
<dbReference type="GO" id="GO:0006749">
    <property type="term" value="P:glutathione metabolic process"/>
    <property type="evidence" value="ECO:0007669"/>
    <property type="project" value="TreeGrafter"/>
</dbReference>
<keyword evidence="3" id="KW-0808">Transferase</keyword>
<dbReference type="PANTHER" id="PTHR43900:SF53">
    <property type="entry name" value="GLUTATHIONE TRANSFERASE"/>
    <property type="match status" value="1"/>
</dbReference>
<dbReference type="InParanoid" id="A0A6I9QKG3"/>
<accession>A0A6I9QKG3</accession>
<dbReference type="EC" id="2.5.1.18" evidence="2"/>
<dbReference type="Gene3D" id="3.40.30.10">
    <property type="entry name" value="Glutaredoxin"/>
    <property type="match status" value="1"/>
</dbReference>
<dbReference type="OrthoDB" id="422574at2759"/>
<dbReference type="FunFam" id="3.40.30.10:FF:000016">
    <property type="entry name" value="Glutathione S-transferase F2"/>
    <property type="match status" value="1"/>
</dbReference>
<dbReference type="InterPro" id="IPR036282">
    <property type="entry name" value="Glutathione-S-Trfase_C_sf"/>
</dbReference>
<reference evidence="8" key="1">
    <citation type="submission" date="2025-08" db="UniProtKB">
        <authorList>
            <consortium name="RefSeq"/>
        </authorList>
    </citation>
    <scope>IDENTIFICATION</scope>
</reference>
<sequence length="219" mass="25235">MVALKVFGQPASTDVARVLTCLFEKNLEFQLIRTDTFKEQREVPEFLRLEDPTGQVTFKDGKLMTLVDSREICRHISEKYPDRGNKTLFGTGVLEKASIEQWLKAEALMFDPPSSTLVFQLAFATPLGLHPDQSLIERNEKKLANVLDIYERRLEENEYLAGDEFTLADLSHLPNAHNLVTKTQRGRKLFTSRKNVERWWKAISARPSWKQVVQIQSEN</sequence>
<evidence type="ECO:0000256" key="1">
    <source>
        <dbReference type="ARBA" id="ARBA00010128"/>
    </source>
</evidence>
<proteinExistence type="inferred from homology"/>
<dbReference type="AlphaFoldDB" id="A0A6I9QKG3"/>
<dbReference type="InterPro" id="IPR036249">
    <property type="entry name" value="Thioredoxin-like_sf"/>
</dbReference>
<dbReference type="FunFam" id="1.20.1050.10:FF:000004">
    <property type="entry name" value="Glutathione S-transferase F2"/>
    <property type="match status" value="1"/>
</dbReference>
<dbReference type="InterPro" id="IPR034347">
    <property type="entry name" value="GST_Phi_C"/>
</dbReference>
<dbReference type="SFLD" id="SFLDG01154">
    <property type="entry name" value="Main.5:_Phi-like"/>
    <property type="match status" value="1"/>
</dbReference>
<dbReference type="SFLD" id="SFLDS00019">
    <property type="entry name" value="Glutathione_Transferase_(cytos"/>
    <property type="match status" value="1"/>
</dbReference>
<name>A0A6I9QKG3_ELAGV</name>
<comment type="catalytic activity">
    <reaction evidence="4">
        <text>RX + glutathione = an S-substituted glutathione + a halide anion + H(+)</text>
        <dbReference type="Rhea" id="RHEA:16437"/>
        <dbReference type="ChEBI" id="CHEBI:15378"/>
        <dbReference type="ChEBI" id="CHEBI:16042"/>
        <dbReference type="ChEBI" id="CHEBI:17792"/>
        <dbReference type="ChEBI" id="CHEBI:57925"/>
        <dbReference type="ChEBI" id="CHEBI:90779"/>
        <dbReference type="EC" id="2.5.1.18"/>
    </reaction>
</comment>
<dbReference type="InterPro" id="IPR010987">
    <property type="entry name" value="Glutathione-S-Trfase_C-like"/>
</dbReference>
<dbReference type="GeneID" id="105036869"/>
<dbReference type="InterPro" id="IPR004045">
    <property type="entry name" value="Glutathione_S-Trfase_N"/>
</dbReference>
<dbReference type="PROSITE" id="PS50404">
    <property type="entry name" value="GST_NTER"/>
    <property type="match status" value="1"/>
</dbReference>